<evidence type="ECO:0000313" key="2">
    <source>
        <dbReference type="EMBL" id="MCC2189426.1"/>
    </source>
</evidence>
<dbReference type="PANTHER" id="PTHR43649">
    <property type="entry name" value="ARABINOSE-BINDING PROTEIN-RELATED"/>
    <property type="match status" value="1"/>
</dbReference>
<keyword evidence="1" id="KW-0732">Signal</keyword>
<dbReference type="AlphaFoldDB" id="A0AAE3DRN3"/>
<dbReference type="Gene3D" id="3.40.190.10">
    <property type="entry name" value="Periplasmic binding protein-like II"/>
    <property type="match status" value="2"/>
</dbReference>
<evidence type="ECO:0000313" key="3">
    <source>
        <dbReference type="Proteomes" id="UP001197875"/>
    </source>
</evidence>
<dbReference type="InterPro" id="IPR006059">
    <property type="entry name" value="SBP"/>
</dbReference>
<gene>
    <name evidence="2" type="ORF">LKD71_06330</name>
</gene>
<proteinExistence type="predicted"/>
<protein>
    <submittedName>
        <fullName evidence="2">Extracellular solute-binding protein</fullName>
    </submittedName>
</protein>
<feature type="chain" id="PRO_5042130507" evidence="1">
    <location>
        <begin position="29"/>
        <end position="420"/>
    </location>
</feature>
<evidence type="ECO:0000256" key="1">
    <source>
        <dbReference type="SAM" id="SignalP"/>
    </source>
</evidence>
<keyword evidence="3" id="KW-1185">Reference proteome</keyword>
<sequence>MKKRGIAILCTAAMLSGCLAGFSTVALADEPVEISYWTSSGSVEDRKNNEEMIQRFEEANPDIKVKYDGMAEEAYKTKIKTVIASNNLPDVFSYWVGEQFHTLINSGNVADLTDMYNEDTAFTDTFVPGSLDAVTYDDKVYGIPTSITCMAVWYNQRIFEENNVEVPETYDELKEVIHTLSENGVTPIAVGGKDRWPFLGWFSYLAQRTGGVDLYQEVCYGDKNFTEAPFVQAGEELRSLAQEGFINGNLSMDATTAEAVFAAGKAAMMITGSWSIPTFTADESRAKDFSYFPFPKVTGGAEDESGYLYGGVANTLAISNSSEHREAAERFVKFMMSNEEQTISCERTGTFSTVATSCKEENMDPLAYQFSQYVSDGVQGFIAYTDQALQPDQSEQLLSALTAIVADPDTDVTTELAKIK</sequence>
<organism evidence="2 3">
    <name type="scientific">Fusicatenibacter faecihominis</name>
    <dbReference type="NCBI Taxonomy" id="2881276"/>
    <lineage>
        <taxon>Bacteria</taxon>
        <taxon>Bacillati</taxon>
        <taxon>Bacillota</taxon>
        <taxon>Clostridia</taxon>
        <taxon>Lachnospirales</taxon>
        <taxon>Lachnospiraceae</taxon>
        <taxon>Fusicatenibacter</taxon>
    </lineage>
</organism>
<dbReference type="SUPFAM" id="SSF53850">
    <property type="entry name" value="Periplasmic binding protein-like II"/>
    <property type="match status" value="1"/>
</dbReference>
<reference evidence="2 3" key="1">
    <citation type="submission" date="2021-10" db="EMBL/GenBank/DDBJ databases">
        <title>Anaerobic single-cell dispensing facilitates the cultivation of human gut bacteria.</title>
        <authorList>
            <person name="Afrizal A."/>
        </authorList>
    </citation>
    <scope>NUCLEOTIDE SEQUENCE [LARGE SCALE GENOMIC DNA]</scope>
    <source>
        <strain evidence="2 3">CLA-AA-H277</strain>
    </source>
</reference>
<dbReference type="EMBL" id="JAJEPR010000007">
    <property type="protein sequence ID" value="MCC2189426.1"/>
    <property type="molecule type" value="Genomic_DNA"/>
</dbReference>
<dbReference type="RefSeq" id="WP_227614775.1">
    <property type="nucleotide sequence ID" value="NZ_JAJEPR010000007.1"/>
</dbReference>
<dbReference type="Pfam" id="PF01547">
    <property type="entry name" value="SBP_bac_1"/>
    <property type="match status" value="1"/>
</dbReference>
<accession>A0AAE3DRN3</accession>
<comment type="caution">
    <text evidence="2">The sequence shown here is derived from an EMBL/GenBank/DDBJ whole genome shotgun (WGS) entry which is preliminary data.</text>
</comment>
<feature type="signal peptide" evidence="1">
    <location>
        <begin position="1"/>
        <end position="28"/>
    </location>
</feature>
<name>A0AAE3DRN3_9FIRM</name>
<dbReference type="PROSITE" id="PS51257">
    <property type="entry name" value="PROKAR_LIPOPROTEIN"/>
    <property type="match status" value="1"/>
</dbReference>
<dbReference type="Proteomes" id="UP001197875">
    <property type="component" value="Unassembled WGS sequence"/>
</dbReference>
<dbReference type="PANTHER" id="PTHR43649:SF14">
    <property type="entry name" value="BLR3389 PROTEIN"/>
    <property type="match status" value="1"/>
</dbReference>
<dbReference type="InterPro" id="IPR050490">
    <property type="entry name" value="Bact_solute-bd_prot1"/>
</dbReference>